<evidence type="ECO:0000256" key="2">
    <source>
        <dbReference type="ARBA" id="ARBA00022448"/>
    </source>
</evidence>
<evidence type="ECO:0000313" key="11">
    <source>
        <dbReference type="Proteomes" id="UP000583266"/>
    </source>
</evidence>
<evidence type="ECO:0000256" key="1">
    <source>
        <dbReference type="ARBA" id="ARBA00004571"/>
    </source>
</evidence>
<dbReference type="Proteomes" id="UP000583266">
    <property type="component" value="Unassembled WGS sequence"/>
</dbReference>
<organism evidence="10 11">
    <name type="scientific">Chitinophaga fulva</name>
    <dbReference type="NCBI Taxonomy" id="2728842"/>
    <lineage>
        <taxon>Bacteria</taxon>
        <taxon>Pseudomonadati</taxon>
        <taxon>Bacteroidota</taxon>
        <taxon>Chitinophagia</taxon>
        <taxon>Chitinophagales</taxon>
        <taxon>Chitinophagaceae</taxon>
        <taxon>Chitinophaga</taxon>
    </lineage>
</organism>
<keyword evidence="3 7" id="KW-1134">Transmembrane beta strand</keyword>
<dbReference type="RefSeq" id="WP_169223603.1">
    <property type="nucleotide sequence ID" value="NZ_JABBGC010000001.1"/>
</dbReference>
<dbReference type="InterPro" id="IPR012910">
    <property type="entry name" value="Plug_dom"/>
</dbReference>
<evidence type="ECO:0000256" key="6">
    <source>
        <dbReference type="ARBA" id="ARBA00023237"/>
    </source>
</evidence>
<dbReference type="SUPFAM" id="SSF56935">
    <property type="entry name" value="Porins"/>
    <property type="match status" value="1"/>
</dbReference>
<evidence type="ECO:0000256" key="4">
    <source>
        <dbReference type="ARBA" id="ARBA00022692"/>
    </source>
</evidence>
<dbReference type="InterPro" id="IPR023997">
    <property type="entry name" value="TonB-dep_OMP_SusC/RagA_CS"/>
</dbReference>
<dbReference type="GO" id="GO:0009279">
    <property type="term" value="C:cell outer membrane"/>
    <property type="evidence" value="ECO:0007669"/>
    <property type="project" value="UniProtKB-SubCell"/>
</dbReference>
<reference evidence="10 11" key="1">
    <citation type="submission" date="2020-04" db="EMBL/GenBank/DDBJ databases">
        <title>Chitinophaga sp. G-6-1-13 sp. nov., isolated from soil.</title>
        <authorList>
            <person name="Dahal R.H."/>
            <person name="Chaudhary D.K."/>
        </authorList>
    </citation>
    <scope>NUCLEOTIDE SEQUENCE [LARGE SCALE GENOMIC DNA]</scope>
    <source>
        <strain evidence="10 11">G-6-1-13</strain>
    </source>
</reference>
<keyword evidence="2 7" id="KW-0813">Transport</keyword>
<evidence type="ECO:0000259" key="9">
    <source>
        <dbReference type="Pfam" id="PF07715"/>
    </source>
</evidence>
<feature type="chain" id="PRO_5032634282" evidence="8">
    <location>
        <begin position="21"/>
        <end position="1032"/>
    </location>
</feature>
<gene>
    <name evidence="10" type="ORF">HHL17_04655</name>
</gene>
<feature type="domain" description="TonB-dependent receptor plug" evidence="9">
    <location>
        <begin position="115"/>
        <end position="245"/>
    </location>
</feature>
<dbReference type="AlphaFoldDB" id="A0A848GGD3"/>
<dbReference type="Gene3D" id="2.60.40.1120">
    <property type="entry name" value="Carboxypeptidase-like, regulatory domain"/>
    <property type="match status" value="1"/>
</dbReference>
<dbReference type="InterPro" id="IPR023996">
    <property type="entry name" value="TonB-dep_OMP_SusC/RagA"/>
</dbReference>
<dbReference type="EMBL" id="JABBGC010000001">
    <property type="protein sequence ID" value="NML36479.1"/>
    <property type="molecule type" value="Genomic_DNA"/>
</dbReference>
<dbReference type="InterPro" id="IPR037066">
    <property type="entry name" value="Plug_dom_sf"/>
</dbReference>
<dbReference type="SUPFAM" id="SSF49464">
    <property type="entry name" value="Carboxypeptidase regulatory domain-like"/>
    <property type="match status" value="1"/>
</dbReference>
<comment type="caution">
    <text evidence="10">The sequence shown here is derived from an EMBL/GenBank/DDBJ whole genome shotgun (WGS) entry which is preliminary data.</text>
</comment>
<evidence type="ECO:0000313" key="10">
    <source>
        <dbReference type="EMBL" id="NML36479.1"/>
    </source>
</evidence>
<keyword evidence="6 7" id="KW-0998">Cell outer membrane</keyword>
<protein>
    <submittedName>
        <fullName evidence="10">SusC/RagA family TonB-linked outer membrane protein</fullName>
    </submittedName>
</protein>
<evidence type="ECO:0000256" key="7">
    <source>
        <dbReference type="PROSITE-ProRule" id="PRU01360"/>
    </source>
</evidence>
<keyword evidence="5 7" id="KW-0472">Membrane</keyword>
<evidence type="ECO:0000256" key="5">
    <source>
        <dbReference type="ARBA" id="ARBA00023136"/>
    </source>
</evidence>
<feature type="signal peptide" evidence="8">
    <location>
        <begin position="1"/>
        <end position="20"/>
    </location>
</feature>
<dbReference type="InterPro" id="IPR036942">
    <property type="entry name" value="Beta-barrel_TonB_sf"/>
</dbReference>
<comment type="subcellular location">
    <subcellularLocation>
        <location evidence="1 7">Cell outer membrane</location>
        <topology evidence="1 7">Multi-pass membrane protein</topology>
    </subcellularLocation>
</comment>
<accession>A0A848GGD3</accession>
<evidence type="ECO:0000256" key="3">
    <source>
        <dbReference type="ARBA" id="ARBA00022452"/>
    </source>
</evidence>
<dbReference type="PROSITE" id="PS52016">
    <property type="entry name" value="TONB_DEPENDENT_REC_3"/>
    <property type="match status" value="1"/>
</dbReference>
<keyword evidence="8" id="KW-0732">Signal</keyword>
<keyword evidence="11" id="KW-1185">Reference proteome</keyword>
<comment type="similarity">
    <text evidence="7">Belongs to the TonB-dependent receptor family.</text>
</comment>
<dbReference type="Gene3D" id="2.40.170.20">
    <property type="entry name" value="TonB-dependent receptor, beta-barrel domain"/>
    <property type="match status" value="1"/>
</dbReference>
<name>A0A848GGD3_9BACT</name>
<dbReference type="NCBIfam" id="TIGR04057">
    <property type="entry name" value="SusC_RagA_signa"/>
    <property type="match status" value="1"/>
</dbReference>
<evidence type="ECO:0000256" key="8">
    <source>
        <dbReference type="SAM" id="SignalP"/>
    </source>
</evidence>
<keyword evidence="4 7" id="KW-0812">Transmembrane</keyword>
<proteinExistence type="inferred from homology"/>
<dbReference type="InterPro" id="IPR039426">
    <property type="entry name" value="TonB-dep_rcpt-like"/>
</dbReference>
<dbReference type="Pfam" id="PF07715">
    <property type="entry name" value="Plug"/>
    <property type="match status" value="1"/>
</dbReference>
<dbReference type="InterPro" id="IPR008969">
    <property type="entry name" value="CarboxyPept-like_regulatory"/>
</dbReference>
<dbReference type="NCBIfam" id="TIGR04056">
    <property type="entry name" value="OMP_RagA_SusC"/>
    <property type="match status" value="1"/>
</dbReference>
<sequence length="1032" mass="111779">MKRGLLLWLLVAISVMHAAAQTRTITGTVKDSKGNSPIPGVSVAVKGKGTGTSTGPTGTYKLQVANGTTLVFSFIGYTAQEVVVGDQTVVDISLEEDKKQLNEVVVTALGITREKKSLGYAVQSVKGEDLVRAGENNIIESLSSKAVGVQVIGSGGTPGASAKILIRGNSTFTGDNQPLIVIDGVPIDNSTNSTVALTYPYNANLAGVNNSNRALDINPDDIASVTVLKGPSAAALYGARAGNGAIVYTTKRGKAGGVRVTYDFNAAFDKVSQLPKEQNIYAQGTFDENGVPVYQPNYTPGVKAAVASWGPKISSLPGVKVYNNTKDFFRTGTNYTHNISATGGNEVSTYRISLARTDQSGIVPNTNFYRTAVRANFDSKVTQRLTVNASMSYTATEGTKAQNGSNTSGVMLPLMRTPVTYNLKDYVNKDDGTNRNFYSPYDNPYWTTEFNPFKDKIDRFVGNIGANFEINNWLKATYKLGADIYSDGRKQVFTVGSNNNPGGMIEENTIRSRQYYSDLILSGHKEFNEKYSITANVGGNLTQTSLQSLYGRGTDLAMQNYNNLGNASTLYADETLTFQRSSALFYDVQFGYKNIVFIGTTGRNEWASTFSDKVKNNFFYPSVNASFVFTDLLPKNSILSYGKLRGAIARGGLAPTAYSTKTYYVKPFFADGFTDGNSFPYKGQTGFIYNNVFGNPGLKAQSALEKEVGLDVKLFDGRIGIEATYYNKKTSDLLVSKPLAGSSGFQKILANTGSMVNKGWEIALSGDVIRSKDFNWGVNINFTRNKNEVLELGPDVKEIDVEPAFASIGSFAIVGQPYGALYASKWKRTDKGELIIGANGLPIVADERGNIGNPFPDWTAGARSTFNYKGITLGVLFDIRQGGKIWNGTIARMHQLGRTAESADRERTYLIPGVTDDGTGKMVPNTKEVSAEKYFKTYLGDGAGSATENAVFDGSWVRLREVSLSYRWNFKGQKILRFVELTASGRNLWLSTKYPGVDPETSLTGAGSNLTGFDYFNNPGTKSYAVGLKVGL</sequence>
<dbReference type="Pfam" id="PF13715">
    <property type="entry name" value="CarbopepD_reg_2"/>
    <property type="match status" value="1"/>
</dbReference>
<dbReference type="Gene3D" id="2.170.130.10">
    <property type="entry name" value="TonB-dependent receptor, plug domain"/>
    <property type="match status" value="1"/>
</dbReference>